<comment type="caution">
    <text evidence="2">The sequence shown here is derived from an EMBL/GenBank/DDBJ whole genome shotgun (WGS) entry which is preliminary data.</text>
</comment>
<dbReference type="EMBL" id="RAPK01000007">
    <property type="protein sequence ID" value="RKD75257.1"/>
    <property type="molecule type" value="Genomic_DNA"/>
</dbReference>
<dbReference type="RefSeq" id="WP_120192148.1">
    <property type="nucleotide sequence ID" value="NZ_RAPK01000007.1"/>
</dbReference>
<sequence>MPCFMYGKTTIDYQLDYSFDSKDVSIAVEWLDGVKVTAPHDIKEQQLQHLLHQKAPWILSKWKAFDEIADKPAPKEFVSGEKFSYLGRNYRLKVYRHTNIDKAHLVFYRGRFIANVPARFSEEEKNDALSTAFKKWYLKQGEKKLPQRLKIYSEKMNIAPESVKLKEQKRRWGTCTSNGDIYVNWRIMMAPLPIVDYLLVHELAHLKYPNHSKDFWRFVRSIIPDYDQSKEWLRVNGPKLSIAHESPHVVT</sequence>
<accession>A0A419V5T5</accession>
<dbReference type="InterPro" id="IPR053136">
    <property type="entry name" value="UTP_pyrophosphatase-like"/>
</dbReference>
<gene>
    <name evidence="2" type="ORF">ATL39_0956</name>
</gene>
<protein>
    <recommendedName>
        <fullName evidence="1">YgjP-like metallopeptidase domain-containing protein</fullName>
    </recommendedName>
</protein>
<dbReference type="OrthoDB" id="9811177at2"/>
<dbReference type="PANTHER" id="PTHR30399">
    <property type="entry name" value="UNCHARACTERIZED PROTEIN YGJP"/>
    <property type="match status" value="1"/>
</dbReference>
<proteinExistence type="predicted"/>
<dbReference type="PANTHER" id="PTHR30399:SF1">
    <property type="entry name" value="UTP PYROPHOSPHATASE"/>
    <property type="match status" value="1"/>
</dbReference>
<dbReference type="AlphaFoldDB" id="A0A419V5T5"/>
<dbReference type="Gene3D" id="3.30.2010.10">
    <property type="entry name" value="Metalloproteases ('zincins'), catalytic domain"/>
    <property type="match status" value="1"/>
</dbReference>
<evidence type="ECO:0000259" key="1">
    <source>
        <dbReference type="Pfam" id="PF01863"/>
    </source>
</evidence>
<keyword evidence="3" id="KW-1185">Reference proteome</keyword>
<dbReference type="Proteomes" id="UP000285120">
    <property type="component" value="Unassembled WGS sequence"/>
</dbReference>
<dbReference type="CDD" id="cd07344">
    <property type="entry name" value="M48_yhfN_like"/>
    <property type="match status" value="1"/>
</dbReference>
<organism evidence="2 3">
    <name type="scientific">Sinobaca qinghaiensis</name>
    <dbReference type="NCBI Taxonomy" id="342944"/>
    <lineage>
        <taxon>Bacteria</taxon>
        <taxon>Bacillati</taxon>
        <taxon>Bacillota</taxon>
        <taxon>Bacilli</taxon>
        <taxon>Bacillales</taxon>
        <taxon>Sporolactobacillaceae</taxon>
        <taxon>Sinobaca</taxon>
    </lineage>
</organism>
<name>A0A419V5T5_9BACL</name>
<dbReference type="InterPro" id="IPR002725">
    <property type="entry name" value="YgjP-like_metallopeptidase"/>
</dbReference>
<reference evidence="2 3" key="1">
    <citation type="submission" date="2018-09" db="EMBL/GenBank/DDBJ databases">
        <title>Genomic Encyclopedia of Archaeal and Bacterial Type Strains, Phase II (KMG-II): from individual species to whole genera.</title>
        <authorList>
            <person name="Goeker M."/>
        </authorList>
    </citation>
    <scope>NUCLEOTIDE SEQUENCE [LARGE SCALE GENOMIC DNA]</scope>
    <source>
        <strain evidence="2 3">DSM 17008</strain>
    </source>
</reference>
<evidence type="ECO:0000313" key="3">
    <source>
        <dbReference type="Proteomes" id="UP000285120"/>
    </source>
</evidence>
<dbReference type="Pfam" id="PF01863">
    <property type="entry name" value="YgjP-like"/>
    <property type="match status" value="1"/>
</dbReference>
<evidence type="ECO:0000313" key="2">
    <source>
        <dbReference type="EMBL" id="RKD75257.1"/>
    </source>
</evidence>
<feature type="domain" description="YgjP-like metallopeptidase" evidence="1">
    <location>
        <begin position="23"/>
        <end position="234"/>
    </location>
</feature>